<dbReference type="EMBL" id="LJPT01000160">
    <property type="protein sequence ID" value="KPW44556.1"/>
    <property type="molecule type" value="Genomic_DNA"/>
</dbReference>
<dbReference type="AlphaFoldDB" id="A0A0P9J7T9"/>
<dbReference type="GO" id="GO:0006355">
    <property type="term" value="P:regulation of DNA-templated transcription"/>
    <property type="evidence" value="ECO:0007669"/>
    <property type="project" value="InterPro"/>
</dbReference>
<evidence type="ECO:0000256" key="4">
    <source>
        <dbReference type="ARBA" id="ARBA00037106"/>
    </source>
</evidence>
<dbReference type="PANTHER" id="PTHR36582:SF2">
    <property type="entry name" value="ANTITOXIN PARD"/>
    <property type="match status" value="1"/>
</dbReference>
<dbReference type="PATRIC" id="fig|251702.3.peg.845"/>
<evidence type="ECO:0000313" key="5">
    <source>
        <dbReference type="EMBL" id="KPW44556.1"/>
    </source>
</evidence>
<proteinExistence type="inferred from homology"/>
<dbReference type="PANTHER" id="PTHR36582">
    <property type="entry name" value="ANTITOXIN PARD"/>
    <property type="match status" value="1"/>
</dbReference>
<organism evidence="5 6">
    <name type="scientific">Pseudomonas syringae pv. antirrhini</name>
    <dbReference type="NCBI Taxonomy" id="251702"/>
    <lineage>
        <taxon>Bacteria</taxon>
        <taxon>Pseudomonadati</taxon>
        <taxon>Pseudomonadota</taxon>
        <taxon>Gammaproteobacteria</taxon>
        <taxon>Pseudomonadales</taxon>
        <taxon>Pseudomonadaceae</taxon>
        <taxon>Pseudomonas</taxon>
    </lineage>
</organism>
<sequence length="93" mass="10050">MMRSTQQFSITLPNQMADLVKAKVAAGEYATESEVIRDGLRALQARDRALESWLTGQVGPAYDALKADGSRALSVDQVRARLSAEHESATGKS</sequence>
<accession>A0A0P9J7T9</accession>
<comment type="similarity">
    <text evidence="1">Belongs to the ParD antitoxin family.</text>
</comment>
<dbReference type="InterPro" id="IPR022789">
    <property type="entry name" value="ParD"/>
</dbReference>
<gene>
    <name evidence="5" type="ORF">ALO88_00659</name>
</gene>
<comment type="caution">
    <text evidence="5">The sequence shown here is derived from an EMBL/GenBank/DDBJ whole genome shotgun (WGS) entry which is preliminary data.</text>
</comment>
<name>A0A0P9J7T9_9PSED</name>
<dbReference type="SUPFAM" id="SSF47598">
    <property type="entry name" value="Ribbon-helix-helix"/>
    <property type="match status" value="1"/>
</dbReference>
<dbReference type="Gene3D" id="6.10.10.120">
    <property type="entry name" value="Antitoxin ParD1-like"/>
    <property type="match status" value="1"/>
</dbReference>
<reference evidence="5 6" key="1">
    <citation type="submission" date="2015-09" db="EMBL/GenBank/DDBJ databases">
        <title>Genome announcement of multiple Pseudomonas syringae strains.</title>
        <authorList>
            <person name="Thakur S."/>
            <person name="Wang P.W."/>
            <person name="Gong Y."/>
            <person name="Weir B.S."/>
            <person name="Guttman D.S."/>
        </authorList>
    </citation>
    <scope>NUCLEOTIDE SEQUENCE [LARGE SCALE GENOMIC DNA]</scope>
    <source>
        <strain evidence="5 6">ICMP4303</strain>
    </source>
</reference>
<dbReference type="CDD" id="cd22231">
    <property type="entry name" value="RHH_NikR_HicB-like"/>
    <property type="match status" value="1"/>
</dbReference>
<evidence type="ECO:0000256" key="2">
    <source>
        <dbReference type="ARBA" id="ARBA00017940"/>
    </source>
</evidence>
<protein>
    <recommendedName>
        <fullName evidence="2">Antitoxin ParD</fullName>
    </recommendedName>
</protein>
<dbReference type="InterPro" id="IPR010985">
    <property type="entry name" value="Ribbon_hlx_hlx"/>
</dbReference>
<evidence type="ECO:0000256" key="3">
    <source>
        <dbReference type="ARBA" id="ARBA00022649"/>
    </source>
</evidence>
<keyword evidence="3" id="KW-1277">Toxin-antitoxin system</keyword>
<dbReference type="Proteomes" id="UP000050425">
    <property type="component" value="Unassembled WGS sequence"/>
</dbReference>
<dbReference type="Pfam" id="PF03693">
    <property type="entry name" value="ParD_antitoxin"/>
    <property type="match status" value="1"/>
</dbReference>
<dbReference type="InterPro" id="IPR038296">
    <property type="entry name" value="ParD_sf"/>
</dbReference>
<comment type="function">
    <text evidence="4">Antitoxin component of a type II toxin-antitoxin (TA) system. Neutralizes the effect of toxin ParE.</text>
</comment>
<evidence type="ECO:0000256" key="1">
    <source>
        <dbReference type="ARBA" id="ARBA00008580"/>
    </source>
</evidence>
<evidence type="ECO:0000313" key="6">
    <source>
        <dbReference type="Proteomes" id="UP000050425"/>
    </source>
</evidence>